<dbReference type="InterPro" id="IPR010721">
    <property type="entry name" value="UstE-like"/>
</dbReference>
<feature type="transmembrane region" description="Helical" evidence="1">
    <location>
        <begin position="15"/>
        <end position="33"/>
    </location>
</feature>
<evidence type="ECO:0000313" key="2">
    <source>
        <dbReference type="EMBL" id="TWI86759.1"/>
    </source>
</evidence>
<dbReference type="PANTHER" id="PTHR32251:SF17">
    <property type="entry name" value="STEROID 5-ALPHA REDUCTASE C-TERMINAL DOMAIN-CONTAINING PROTEIN"/>
    <property type="match status" value="1"/>
</dbReference>
<reference evidence="2 3" key="1">
    <citation type="journal article" date="2013" name="Stand. Genomic Sci.">
        <title>Genomic Encyclopedia of Type Strains, Phase I: The one thousand microbial genomes (KMG-I) project.</title>
        <authorList>
            <person name="Kyrpides N.C."/>
            <person name="Woyke T."/>
            <person name="Eisen J.A."/>
            <person name="Garrity G."/>
            <person name="Lilburn T.G."/>
            <person name="Beck B.J."/>
            <person name="Whitman W.B."/>
            <person name="Hugenholtz P."/>
            <person name="Klenk H.P."/>
        </authorList>
    </citation>
    <scope>NUCLEOTIDE SEQUENCE [LARGE SCALE GENOMIC DNA]</scope>
    <source>
        <strain evidence="2 3">DSM 13484</strain>
    </source>
</reference>
<organism evidence="2 3">
    <name type="scientific">Chitinophaga japonensis</name>
    <name type="common">Flexibacter japonensis</name>
    <dbReference type="NCBI Taxonomy" id="104662"/>
    <lineage>
        <taxon>Bacteria</taxon>
        <taxon>Pseudomonadati</taxon>
        <taxon>Bacteroidota</taxon>
        <taxon>Chitinophagia</taxon>
        <taxon>Chitinophagales</taxon>
        <taxon>Chitinophagaceae</taxon>
        <taxon>Chitinophaga</taxon>
    </lineage>
</organism>
<feature type="transmembrane region" description="Helical" evidence="1">
    <location>
        <begin position="182"/>
        <end position="202"/>
    </location>
</feature>
<feature type="transmembrane region" description="Helical" evidence="1">
    <location>
        <begin position="85"/>
        <end position="105"/>
    </location>
</feature>
<dbReference type="Proteomes" id="UP000316778">
    <property type="component" value="Unassembled WGS sequence"/>
</dbReference>
<dbReference type="OrthoDB" id="9779233at2"/>
<keyword evidence="1" id="KW-0812">Transmembrane</keyword>
<comment type="caution">
    <text evidence="2">The sequence shown here is derived from an EMBL/GenBank/DDBJ whole genome shotgun (WGS) entry which is preliminary data.</text>
</comment>
<dbReference type="PANTHER" id="PTHR32251">
    <property type="entry name" value="3-OXO-5-ALPHA-STEROID 4-DEHYDROGENASE"/>
    <property type="match status" value="1"/>
</dbReference>
<gene>
    <name evidence="2" type="ORF">LX66_4023</name>
</gene>
<dbReference type="PROSITE" id="PS50244">
    <property type="entry name" value="S5A_REDUCTASE"/>
    <property type="match status" value="1"/>
</dbReference>
<dbReference type="Gene3D" id="1.20.120.1630">
    <property type="match status" value="1"/>
</dbReference>
<dbReference type="RefSeq" id="WP_145716811.1">
    <property type="nucleotide sequence ID" value="NZ_BAAAFY010000004.1"/>
</dbReference>
<dbReference type="Pfam" id="PF06966">
    <property type="entry name" value="DUF1295"/>
    <property type="match status" value="1"/>
</dbReference>
<proteinExistence type="predicted"/>
<keyword evidence="3" id="KW-1185">Reference proteome</keyword>
<name>A0A562SZP4_CHIJA</name>
<accession>A0A562SZP4</accession>
<protein>
    <submittedName>
        <fullName evidence="2">Steroid 5-alpha reductase family enzyme</fullName>
    </submittedName>
</protein>
<keyword evidence="1" id="KW-1133">Transmembrane helix</keyword>
<keyword evidence="1" id="KW-0472">Membrane</keyword>
<dbReference type="EMBL" id="VLLG01000004">
    <property type="protein sequence ID" value="TWI86759.1"/>
    <property type="molecule type" value="Genomic_DNA"/>
</dbReference>
<evidence type="ECO:0000256" key="1">
    <source>
        <dbReference type="SAM" id="Phobius"/>
    </source>
</evidence>
<evidence type="ECO:0000313" key="3">
    <source>
        <dbReference type="Proteomes" id="UP000316778"/>
    </source>
</evidence>
<feature type="transmembrane region" description="Helical" evidence="1">
    <location>
        <begin position="58"/>
        <end position="78"/>
    </location>
</feature>
<sequence length="229" mass="26310">MDIYAQKGKSIPRKTIVIILELLLIWLSCWIMFQRGGDVIAGWLGIANSSGATARRTILFIFSIIVFLRMSFMMLVLLKRRMPWAEVISVPVAFAVYYVGFPLLALPVDRPIDGVDYLGIFIFAAGSFINTCSELQRHFWKKAPAHKGRLYTEGLFRYSMHINYFGDLLWVSGYAILTRNWYAALIPALLAVLFIFFNIPLLDAHLRSKYKADFDAYAGRTRKFIPFIY</sequence>
<dbReference type="AlphaFoldDB" id="A0A562SZP4"/>
<feature type="transmembrane region" description="Helical" evidence="1">
    <location>
        <begin position="117"/>
        <end position="135"/>
    </location>
</feature>
<feature type="transmembrane region" description="Helical" evidence="1">
    <location>
        <begin position="155"/>
        <end position="176"/>
    </location>
</feature>
<dbReference type="GO" id="GO:0016020">
    <property type="term" value="C:membrane"/>
    <property type="evidence" value="ECO:0007669"/>
    <property type="project" value="TreeGrafter"/>
</dbReference>